<dbReference type="InterPro" id="IPR035911">
    <property type="entry name" value="MurE/MurF_N"/>
</dbReference>
<keyword evidence="6 10" id="KW-0133">Cell shape</keyword>
<dbReference type="Gene3D" id="3.40.1390.10">
    <property type="entry name" value="MurE/MurF, N-terminal domain"/>
    <property type="match status" value="1"/>
</dbReference>
<organism evidence="15 16">
    <name type="scientific">Lentihominibacter faecis</name>
    <dbReference type="NCBI Taxonomy" id="2764712"/>
    <lineage>
        <taxon>Bacteria</taxon>
        <taxon>Bacillati</taxon>
        <taxon>Bacillota</taxon>
        <taxon>Clostridia</taxon>
        <taxon>Peptostreptococcales</taxon>
        <taxon>Anaerovoracaceae</taxon>
        <taxon>Lentihominibacter</taxon>
    </lineage>
</organism>
<dbReference type="Gene3D" id="3.90.190.20">
    <property type="entry name" value="Mur ligase, C-terminal domain"/>
    <property type="match status" value="1"/>
</dbReference>
<keyword evidence="16" id="KW-1185">Reference proteome</keyword>
<dbReference type="InterPro" id="IPR036565">
    <property type="entry name" value="Mur-like_cat_sf"/>
</dbReference>
<keyword evidence="5 10" id="KW-0067">ATP-binding</keyword>
<keyword evidence="4 10" id="KW-0547">Nucleotide-binding</keyword>
<dbReference type="GO" id="GO:0009252">
    <property type="term" value="P:peptidoglycan biosynthetic process"/>
    <property type="evidence" value="ECO:0007669"/>
    <property type="project" value="UniProtKB-UniRule"/>
</dbReference>
<feature type="domain" description="Mur ligase N-terminal catalytic" evidence="12">
    <location>
        <begin position="26"/>
        <end position="102"/>
    </location>
</feature>
<dbReference type="GO" id="GO:0047480">
    <property type="term" value="F:UDP-N-acetylmuramoyl-tripeptide-D-alanyl-D-alanine ligase activity"/>
    <property type="evidence" value="ECO:0007669"/>
    <property type="project" value="UniProtKB-UniRule"/>
</dbReference>
<dbReference type="NCBIfam" id="TIGR01143">
    <property type="entry name" value="murF"/>
    <property type="match status" value="1"/>
</dbReference>
<reference evidence="15" key="1">
    <citation type="submission" date="2020-08" db="EMBL/GenBank/DDBJ databases">
        <authorList>
            <person name="Liu C."/>
            <person name="Sun Q."/>
        </authorList>
    </citation>
    <scope>NUCLEOTIDE SEQUENCE</scope>
    <source>
        <strain evidence="15">BX16</strain>
    </source>
</reference>
<dbReference type="GO" id="GO:0005737">
    <property type="term" value="C:cytoplasm"/>
    <property type="evidence" value="ECO:0007669"/>
    <property type="project" value="UniProtKB-SubCell"/>
</dbReference>
<dbReference type="InterPro" id="IPR036615">
    <property type="entry name" value="Mur_ligase_C_dom_sf"/>
</dbReference>
<name>A0A923NCS2_9FIRM</name>
<dbReference type="EMBL" id="JACRWC010000096">
    <property type="protein sequence ID" value="MBC5999826.1"/>
    <property type="molecule type" value="Genomic_DNA"/>
</dbReference>
<keyword evidence="2 10" id="KW-0436">Ligase</keyword>
<evidence type="ECO:0000256" key="1">
    <source>
        <dbReference type="ARBA" id="ARBA00022490"/>
    </source>
</evidence>
<comment type="pathway">
    <text evidence="10 11">Cell wall biogenesis; peptidoglycan biosynthesis.</text>
</comment>
<feature type="binding site" evidence="10">
    <location>
        <begin position="116"/>
        <end position="122"/>
    </location>
    <ligand>
        <name>ATP</name>
        <dbReference type="ChEBI" id="CHEBI:30616"/>
    </ligand>
</feature>
<keyword evidence="8 10" id="KW-0131">Cell cycle</keyword>
<evidence type="ECO:0000313" key="15">
    <source>
        <dbReference type="EMBL" id="MBC5999826.1"/>
    </source>
</evidence>
<dbReference type="Pfam" id="PF08245">
    <property type="entry name" value="Mur_ligase_M"/>
    <property type="match status" value="1"/>
</dbReference>
<proteinExistence type="inferred from homology"/>
<dbReference type="SUPFAM" id="SSF53244">
    <property type="entry name" value="MurD-like peptide ligases, peptide-binding domain"/>
    <property type="match status" value="1"/>
</dbReference>
<dbReference type="InterPro" id="IPR051046">
    <property type="entry name" value="MurCDEF_CellWall_CoF430Synth"/>
</dbReference>
<dbReference type="PANTHER" id="PTHR43024:SF1">
    <property type="entry name" value="UDP-N-ACETYLMURAMOYL-TRIPEPTIDE--D-ALANYL-D-ALANINE LIGASE"/>
    <property type="match status" value="1"/>
</dbReference>
<evidence type="ECO:0000256" key="9">
    <source>
        <dbReference type="ARBA" id="ARBA00023316"/>
    </source>
</evidence>
<comment type="similarity">
    <text evidence="10">Belongs to the MurCDEF family. MurF subfamily.</text>
</comment>
<dbReference type="AlphaFoldDB" id="A0A923NCS2"/>
<dbReference type="Pfam" id="PF02875">
    <property type="entry name" value="Mur_ligase_C"/>
    <property type="match status" value="1"/>
</dbReference>
<dbReference type="GO" id="GO:0005524">
    <property type="term" value="F:ATP binding"/>
    <property type="evidence" value="ECO:0007669"/>
    <property type="project" value="UniProtKB-UniRule"/>
</dbReference>
<evidence type="ECO:0000259" key="13">
    <source>
        <dbReference type="Pfam" id="PF02875"/>
    </source>
</evidence>
<dbReference type="GO" id="GO:0051301">
    <property type="term" value="P:cell division"/>
    <property type="evidence" value="ECO:0007669"/>
    <property type="project" value="UniProtKB-KW"/>
</dbReference>
<dbReference type="GO" id="GO:0071555">
    <property type="term" value="P:cell wall organization"/>
    <property type="evidence" value="ECO:0007669"/>
    <property type="project" value="UniProtKB-KW"/>
</dbReference>
<evidence type="ECO:0000313" key="16">
    <source>
        <dbReference type="Proteomes" id="UP000644115"/>
    </source>
</evidence>
<dbReference type="EC" id="6.3.2.10" evidence="10 11"/>
<evidence type="ECO:0000256" key="8">
    <source>
        <dbReference type="ARBA" id="ARBA00023306"/>
    </source>
</evidence>
<evidence type="ECO:0000256" key="10">
    <source>
        <dbReference type="HAMAP-Rule" id="MF_02019"/>
    </source>
</evidence>
<keyword evidence="3 10" id="KW-0132">Cell division</keyword>
<evidence type="ECO:0000256" key="2">
    <source>
        <dbReference type="ARBA" id="ARBA00022598"/>
    </source>
</evidence>
<evidence type="ECO:0000259" key="12">
    <source>
        <dbReference type="Pfam" id="PF01225"/>
    </source>
</evidence>
<evidence type="ECO:0000256" key="3">
    <source>
        <dbReference type="ARBA" id="ARBA00022618"/>
    </source>
</evidence>
<feature type="domain" description="Mur ligase C-terminal" evidence="13">
    <location>
        <begin position="328"/>
        <end position="450"/>
    </location>
</feature>
<evidence type="ECO:0000256" key="4">
    <source>
        <dbReference type="ARBA" id="ARBA00022741"/>
    </source>
</evidence>
<comment type="function">
    <text evidence="10 11">Involved in cell wall formation. Catalyzes the final step in the synthesis of UDP-N-acetylmuramoyl-pentapeptide, the precursor of murein.</text>
</comment>
<feature type="domain" description="Mur ligase central" evidence="14">
    <location>
        <begin position="114"/>
        <end position="304"/>
    </location>
</feature>
<gene>
    <name evidence="10" type="primary">murF</name>
    <name evidence="15" type="ORF">H8876_07425</name>
</gene>
<dbReference type="Gene3D" id="3.40.1190.10">
    <property type="entry name" value="Mur-like, catalytic domain"/>
    <property type="match status" value="1"/>
</dbReference>
<dbReference type="InterPro" id="IPR005863">
    <property type="entry name" value="UDP-N-AcMur_synth"/>
</dbReference>
<dbReference type="InterPro" id="IPR013221">
    <property type="entry name" value="Mur_ligase_cen"/>
</dbReference>
<keyword evidence="7 10" id="KW-0573">Peptidoglycan synthesis</keyword>
<evidence type="ECO:0000256" key="7">
    <source>
        <dbReference type="ARBA" id="ARBA00022984"/>
    </source>
</evidence>
<evidence type="ECO:0000256" key="6">
    <source>
        <dbReference type="ARBA" id="ARBA00022960"/>
    </source>
</evidence>
<dbReference type="Proteomes" id="UP000644115">
    <property type="component" value="Unassembled WGS sequence"/>
</dbReference>
<protein>
    <recommendedName>
        <fullName evidence="10 11">UDP-N-acetylmuramoyl-tripeptide--D-alanyl-D-alanine ligase</fullName>
        <ecNumber evidence="10 11">6.3.2.10</ecNumber>
    </recommendedName>
    <alternativeName>
        <fullName evidence="10">D-alanyl-D-alanine-adding enzyme</fullName>
    </alternativeName>
</protein>
<sequence>MNPITVKEIVKATGGTLLMGKPSDVITGVKHDSRECGADDLFVAIIGENQDAHKYIGQVLENGCRAVLVSREGEWLKQAEALGAAVVLVEDTVYAMGELAKYYLDTLNVKKIAVTGSVGKTSVRDMIYYVVNEKYRCGRNLKNFNNFIGLPLSIFQFDDSLEVVVLEMGMSDFGEIDRLASIVKPHIGVITNIGVAHMESLGSREGIFQAKMEIAKHIAGDDELPGTLIYASDSEFLTKERTKGNYDQISVGEKGKDDYIISSVDDFGMDGIKFTLEHAQEVRQISLPLPGRHNAINSALAVAVGDLLGVSPEEETDGLAAADLTGNRLKRRENGSICVIDDTYNASPDSMKSALRVLEHSRCDGKKIAILGDMYELGEDSDRQHFGVGLFAGGLKIDTLIAIGTHARKICEGADGGNPQTAYYEKKEDFYQDKDRFIENGDIILVKGSRGMKMEQVVENILKQ</sequence>
<dbReference type="Pfam" id="PF01225">
    <property type="entry name" value="Mur_ligase"/>
    <property type="match status" value="1"/>
</dbReference>
<dbReference type="PANTHER" id="PTHR43024">
    <property type="entry name" value="UDP-N-ACETYLMURAMOYL-TRIPEPTIDE--D-ALANYL-D-ALANINE LIGASE"/>
    <property type="match status" value="1"/>
</dbReference>
<comment type="caution">
    <text evidence="15">The sequence shown here is derived from an EMBL/GenBank/DDBJ whole genome shotgun (WGS) entry which is preliminary data.</text>
</comment>
<dbReference type="SUPFAM" id="SSF63418">
    <property type="entry name" value="MurE/MurF N-terminal domain"/>
    <property type="match status" value="1"/>
</dbReference>
<dbReference type="InterPro" id="IPR000713">
    <property type="entry name" value="Mur_ligase_N"/>
</dbReference>
<evidence type="ECO:0000256" key="5">
    <source>
        <dbReference type="ARBA" id="ARBA00022840"/>
    </source>
</evidence>
<evidence type="ECO:0000256" key="11">
    <source>
        <dbReference type="RuleBase" id="RU004136"/>
    </source>
</evidence>
<comment type="subcellular location">
    <subcellularLocation>
        <location evidence="10 11">Cytoplasm</location>
    </subcellularLocation>
</comment>
<dbReference type="GO" id="GO:0008360">
    <property type="term" value="P:regulation of cell shape"/>
    <property type="evidence" value="ECO:0007669"/>
    <property type="project" value="UniProtKB-KW"/>
</dbReference>
<accession>A0A923NCS2</accession>
<dbReference type="RefSeq" id="WP_249287205.1">
    <property type="nucleotide sequence ID" value="NZ_JACRWC010000096.1"/>
</dbReference>
<keyword evidence="1 10" id="KW-0963">Cytoplasm</keyword>
<dbReference type="SUPFAM" id="SSF53623">
    <property type="entry name" value="MurD-like peptide ligases, catalytic domain"/>
    <property type="match status" value="1"/>
</dbReference>
<comment type="catalytic activity">
    <reaction evidence="10 11">
        <text>D-alanyl-D-alanine + UDP-N-acetyl-alpha-D-muramoyl-L-alanyl-gamma-D-glutamyl-meso-2,6-diaminopimelate + ATP = UDP-N-acetyl-alpha-D-muramoyl-L-alanyl-gamma-D-glutamyl-meso-2,6-diaminopimeloyl-D-alanyl-D-alanine + ADP + phosphate + H(+)</text>
        <dbReference type="Rhea" id="RHEA:28374"/>
        <dbReference type="ChEBI" id="CHEBI:15378"/>
        <dbReference type="ChEBI" id="CHEBI:30616"/>
        <dbReference type="ChEBI" id="CHEBI:43474"/>
        <dbReference type="ChEBI" id="CHEBI:57822"/>
        <dbReference type="ChEBI" id="CHEBI:61386"/>
        <dbReference type="ChEBI" id="CHEBI:83905"/>
        <dbReference type="ChEBI" id="CHEBI:456216"/>
        <dbReference type="EC" id="6.3.2.10"/>
    </reaction>
</comment>
<keyword evidence="9 10" id="KW-0961">Cell wall biogenesis/degradation</keyword>
<dbReference type="InterPro" id="IPR004101">
    <property type="entry name" value="Mur_ligase_C"/>
</dbReference>
<evidence type="ECO:0000259" key="14">
    <source>
        <dbReference type="Pfam" id="PF08245"/>
    </source>
</evidence>
<dbReference type="HAMAP" id="MF_02019">
    <property type="entry name" value="MurF"/>
    <property type="match status" value="1"/>
</dbReference>